<keyword evidence="7" id="KW-1185">Reference proteome</keyword>
<evidence type="ECO:0000259" key="5">
    <source>
        <dbReference type="Pfam" id="PF07687"/>
    </source>
</evidence>
<dbReference type="Pfam" id="PF01546">
    <property type="entry name" value="Peptidase_M20"/>
    <property type="match status" value="1"/>
</dbReference>
<dbReference type="PANTHER" id="PTHR43808:SF28">
    <property type="entry name" value="[LYSW]-LYSINE_[LYSW]-ORNITHINE HYDROLASE"/>
    <property type="match status" value="1"/>
</dbReference>
<dbReference type="PANTHER" id="PTHR43808">
    <property type="entry name" value="ACETYLORNITHINE DEACETYLASE"/>
    <property type="match status" value="1"/>
</dbReference>
<dbReference type="AlphaFoldDB" id="A0A089LW83"/>
<dbReference type="EMBL" id="CP009286">
    <property type="protein sequence ID" value="AIQ63483.1"/>
    <property type="molecule type" value="Genomic_DNA"/>
</dbReference>
<keyword evidence="3" id="KW-0378">Hydrolase</keyword>
<dbReference type="InterPro" id="IPR002933">
    <property type="entry name" value="Peptidase_M20"/>
</dbReference>
<evidence type="ECO:0000256" key="2">
    <source>
        <dbReference type="ARBA" id="ARBA00022723"/>
    </source>
</evidence>
<dbReference type="GO" id="GO:0046872">
    <property type="term" value="F:metal ion binding"/>
    <property type="evidence" value="ECO:0007669"/>
    <property type="project" value="UniProtKB-KW"/>
</dbReference>
<dbReference type="SUPFAM" id="SSF53187">
    <property type="entry name" value="Zn-dependent exopeptidases"/>
    <property type="match status" value="1"/>
</dbReference>
<protein>
    <recommendedName>
        <fullName evidence="5">Peptidase M20 dimerisation domain-containing protein</fullName>
    </recommendedName>
</protein>
<dbReference type="GO" id="GO:0016787">
    <property type="term" value="F:hydrolase activity"/>
    <property type="evidence" value="ECO:0007669"/>
    <property type="project" value="UniProtKB-KW"/>
</dbReference>
<dbReference type="InterPro" id="IPR050072">
    <property type="entry name" value="Peptidase_M20A"/>
</dbReference>
<dbReference type="Gene3D" id="3.30.70.360">
    <property type="match status" value="1"/>
</dbReference>
<dbReference type="Pfam" id="PF07687">
    <property type="entry name" value="M20_dimer"/>
    <property type="match status" value="1"/>
</dbReference>
<keyword evidence="4" id="KW-0862">Zinc</keyword>
<evidence type="ECO:0000313" key="7">
    <source>
        <dbReference type="Proteomes" id="UP000029507"/>
    </source>
</evidence>
<comment type="cofactor">
    <cofactor evidence="1">
        <name>Zn(2+)</name>
        <dbReference type="ChEBI" id="CHEBI:29105"/>
    </cofactor>
</comment>
<keyword evidence="2" id="KW-0479">Metal-binding</keyword>
<name>A0A089LW83_9BACL</name>
<feature type="domain" description="Peptidase M20 dimerisation" evidence="5">
    <location>
        <begin position="161"/>
        <end position="258"/>
    </location>
</feature>
<proteinExistence type="predicted"/>
<accession>A0A089LW83</accession>
<dbReference type="InterPro" id="IPR001261">
    <property type="entry name" value="ArgE/DapE_CS"/>
</dbReference>
<evidence type="ECO:0000313" key="6">
    <source>
        <dbReference type="EMBL" id="AIQ63483.1"/>
    </source>
</evidence>
<dbReference type="SUPFAM" id="SSF55031">
    <property type="entry name" value="Bacterial exopeptidase dimerisation domain"/>
    <property type="match status" value="1"/>
</dbReference>
<organism evidence="6 7">
    <name type="scientific">Paenibacillus stellifer</name>
    <dbReference type="NCBI Taxonomy" id="169760"/>
    <lineage>
        <taxon>Bacteria</taxon>
        <taxon>Bacillati</taxon>
        <taxon>Bacillota</taxon>
        <taxon>Bacilli</taxon>
        <taxon>Bacillales</taxon>
        <taxon>Paenibacillaceae</taxon>
        <taxon>Paenibacillus</taxon>
    </lineage>
</organism>
<gene>
    <name evidence="6" type="ORF">PSTEL_10735</name>
</gene>
<evidence type="ECO:0000256" key="4">
    <source>
        <dbReference type="ARBA" id="ARBA00022833"/>
    </source>
</evidence>
<evidence type="ECO:0000256" key="3">
    <source>
        <dbReference type="ARBA" id="ARBA00022801"/>
    </source>
</evidence>
<dbReference type="PROSITE" id="PS00758">
    <property type="entry name" value="ARGE_DAPE_CPG2_1"/>
    <property type="match status" value="1"/>
</dbReference>
<dbReference type="Gene3D" id="3.40.630.10">
    <property type="entry name" value="Zn peptidases"/>
    <property type="match status" value="2"/>
</dbReference>
<evidence type="ECO:0000256" key="1">
    <source>
        <dbReference type="ARBA" id="ARBA00001947"/>
    </source>
</evidence>
<sequence length="384" mass="41412">MIDFCRRLLQTASCSGQEEEVALLLSQTMSSLGYDDVWTDHLGNVIGKIKGRCKGMTVLFDGHMDTVPADPSQWTRHPYGGEIDGGKIYGRGASDMKGSLAAMVYAVAQLKLAAIVPEGDIYVAGTVCQELFEGVALKAVMDEVKPDLVIIGQATGLDLNIGQRGRAELKATAIGQSAHSSNPEAGSNAVDVMLAFLEQAAAFQPETHDQLGKSIAVITDIVSSPYPGASVIPDRCTVTIDRRLLPGEKEDDVMGRYRSIDPSVQVEIAEQMIDCYTGHRLGGKRYYPAWLMELDDPVVNVALKALHGQGIPAKIGSYQYCTSGSYSAGVAKVPTIGFGPSEERHSHIVDEYIEIEQLAKSAQGYYALAKAFALLPRSEKLEQL</sequence>
<dbReference type="InterPro" id="IPR011650">
    <property type="entry name" value="Peptidase_M20_dimer"/>
</dbReference>
<dbReference type="HOGENOM" id="CLU_021802_2_1_9"/>
<dbReference type="InterPro" id="IPR036264">
    <property type="entry name" value="Bact_exopeptidase_dim_dom"/>
</dbReference>
<dbReference type="NCBIfam" id="NF009555">
    <property type="entry name" value="PRK13004.1"/>
    <property type="match status" value="1"/>
</dbReference>
<reference evidence="6 7" key="1">
    <citation type="submission" date="2014-08" db="EMBL/GenBank/DDBJ databases">
        <title>Comparative genomics of the Paenibacillus odorifer group.</title>
        <authorList>
            <person name="den Bakker H.C."/>
            <person name="Tsai Y.-C."/>
            <person name="Martin N."/>
            <person name="Korlach J."/>
            <person name="Wiedmann M."/>
        </authorList>
    </citation>
    <scope>NUCLEOTIDE SEQUENCE [LARGE SCALE GENOMIC DNA]</scope>
    <source>
        <strain evidence="6 7">DSM 14472</strain>
    </source>
</reference>
<dbReference type="STRING" id="169760.PSTEL_10735"/>
<dbReference type="Proteomes" id="UP000029507">
    <property type="component" value="Chromosome"/>
</dbReference>
<dbReference type="KEGG" id="pste:PSTEL_10735"/>